<evidence type="ECO:0000313" key="2">
    <source>
        <dbReference type="Proteomes" id="UP000198757"/>
    </source>
</evidence>
<dbReference type="RefSeq" id="WP_090388209.1">
    <property type="nucleotide sequence ID" value="NZ_FMZO01000001.1"/>
</dbReference>
<organism evidence="1 2">
    <name type="scientific">Niabella drilacis (strain DSM 25811 / CCM 8410 / CCUG 62505 / LMG 26954 / E90)</name>
    <dbReference type="NCBI Taxonomy" id="1285928"/>
    <lineage>
        <taxon>Bacteria</taxon>
        <taxon>Pseudomonadati</taxon>
        <taxon>Bacteroidota</taxon>
        <taxon>Chitinophagia</taxon>
        <taxon>Chitinophagales</taxon>
        <taxon>Chitinophagaceae</taxon>
        <taxon>Niabella</taxon>
    </lineage>
</organism>
<dbReference type="STRING" id="1285928.SAMN04487894_101255"/>
<dbReference type="SUPFAM" id="SSF158446">
    <property type="entry name" value="IVS-encoded protein-like"/>
    <property type="match status" value="1"/>
</dbReference>
<gene>
    <name evidence="1" type="ORF">SAMN04487894_101255</name>
</gene>
<dbReference type="Proteomes" id="UP000198757">
    <property type="component" value="Unassembled WGS sequence"/>
</dbReference>
<dbReference type="OrthoDB" id="9811959at2"/>
<dbReference type="InterPro" id="IPR012657">
    <property type="entry name" value="23S_rRNA-intervening_sequence"/>
</dbReference>
<evidence type="ECO:0000313" key="1">
    <source>
        <dbReference type="EMBL" id="SDC07029.1"/>
    </source>
</evidence>
<proteinExistence type="predicted"/>
<name>A0A1G6IKH1_NIADE</name>
<keyword evidence="2" id="KW-1185">Reference proteome</keyword>
<dbReference type="EMBL" id="FMZO01000001">
    <property type="protein sequence ID" value="SDC07029.1"/>
    <property type="molecule type" value="Genomic_DNA"/>
</dbReference>
<dbReference type="NCBIfam" id="TIGR02436">
    <property type="entry name" value="four helix bundle protein"/>
    <property type="match status" value="1"/>
</dbReference>
<reference evidence="2" key="1">
    <citation type="submission" date="2016-10" db="EMBL/GenBank/DDBJ databases">
        <authorList>
            <person name="Varghese N."/>
            <person name="Submissions S."/>
        </authorList>
    </citation>
    <scope>NUCLEOTIDE SEQUENCE [LARGE SCALE GENOMIC DNA]</scope>
    <source>
        <strain evidence="2">DSM 25811 / CCM 8410 / LMG 26954 / E90</strain>
    </source>
</reference>
<accession>A0A1G6IKH1</accession>
<dbReference type="InterPro" id="IPR036583">
    <property type="entry name" value="23S_rRNA_IVS_sf"/>
</dbReference>
<dbReference type="AlphaFoldDB" id="A0A1G6IKH1"/>
<sequence>MEIVELSKDFPKEATCSLADQIRSSRSVCTKFAEAYREKNDPAHFVSKQAGRDAENPGTLVGPGFLPEGKYIVQL</sequence>
<protein>
    <submittedName>
        <fullName evidence="1">Four helix bundle protein</fullName>
    </submittedName>
</protein>
<dbReference type="Gene3D" id="1.20.1440.60">
    <property type="entry name" value="23S rRNA-intervening sequence"/>
    <property type="match status" value="1"/>
</dbReference>